<dbReference type="InterPro" id="IPR039859">
    <property type="entry name" value="PFA4/ZDH16/20/ERF2-like"/>
</dbReference>
<organism evidence="13">
    <name type="scientific">Rhodotorula toruloides</name>
    <name type="common">Yeast</name>
    <name type="synonym">Rhodosporidium toruloides</name>
    <dbReference type="NCBI Taxonomy" id="5286"/>
    <lineage>
        <taxon>Eukaryota</taxon>
        <taxon>Fungi</taxon>
        <taxon>Dikarya</taxon>
        <taxon>Basidiomycota</taxon>
        <taxon>Pucciniomycotina</taxon>
        <taxon>Microbotryomycetes</taxon>
        <taxon>Sporidiobolales</taxon>
        <taxon>Sporidiobolaceae</taxon>
        <taxon>Rhodotorula</taxon>
    </lineage>
</organism>
<keyword evidence="2 10" id="KW-0808">Transferase</keyword>
<keyword evidence="8 10" id="KW-0012">Acyltransferase</keyword>
<comment type="catalytic activity">
    <reaction evidence="9 10">
        <text>L-cysteinyl-[protein] + hexadecanoyl-CoA = S-hexadecanoyl-L-cysteinyl-[protein] + CoA</text>
        <dbReference type="Rhea" id="RHEA:36683"/>
        <dbReference type="Rhea" id="RHEA-COMP:10131"/>
        <dbReference type="Rhea" id="RHEA-COMP:11032"/>
        <dbReference type="ChEBI" id="CHEBI:29950"/>
        <dbReference type="ChEBI" id="CHEBI:57287"/>
        <dbReference type="ChEBI" id="CHEBI:57379"/>
        <dbReference type="ChEBI" id="CHEBI:74151"/>
        <dbReference type="EC" id="2.3.1.225"/>
    </reaction>
</comment>
<evidence type="ECO:0000256" key="10">
    <source>
        <dbReference type="RuleBase" id="RU079119"/>
    </source>
</evidence>
<keyword evidence="5 10" id="KW-0472">Membrane</keyword>
<comment type="similarity">
    <text evidence="10">Belongs to the DHHC palmitoyltransferase family.</text>
</comment>
<protein>
    <recommendedName>
        <fullName evidence="10">Palmitoyltransferase</fullName>
        <ecNumber evidence="10">2.3.1.225</ecNumber>
    </recommendedName>
</protein>
<gene>
    <name evidence="13" type="ORF">RHTO0S_03e07338g</name>
</gene>
<feature type="transmembrane region" description="Helical" evidence="10">
    <location>
        <begin position="143"/>
        <end position="166"/>
    </location>
</feature>
<accession>A0A061AM97</accession>
<evidence type="ECO:0000256" key="11">
    <source>
        <dbReference type="SAM" id="MobiDB-lite"/>
    </source>
</evidence>
<dbReference type="AlphaFoldDB" id="A0A061AM97"/>
<dbReference type="EMBL" id="LK052938">
    <property type="protein sequence ID" value="CDR38275.1"/>
    <property type="molecule type" value="Genomic_DNA"/>
</dbReference>
<dbReference type="GO" id="GO:0016020">
    <property type="term" value="C:membrane"/>
    <property type="evidence" value="ECO:0007669"/>
    <property type="project" value="UniProtKB-SubCell"/>
</dbReference>
<proteinExistence type="inferred from homology"/>
<evidence type="ECO:0000256" key="1">
    <source>
        <dbReference type="ARBA" id="ARBA00004141"/>
    </source>
</evidence>
<keyword evidence="6" id="KW-0564">Palmitate</keyword>
<dbReference type="PROSITE" id="PS50216">
    <property type="entry name" value="DHHC"/>
    <property type="match status" value="1"/>
</dbReference>
<evidence type="ECO:0000256" key="2">
    <source>
        <dbReference type="ARBA" id="ARBA00022679"/>
    </source>
</evidence>
<evidence type="ECO:0000256" key="5">
    <source>
        <dbReference type="ARBA" id="ARBA00023136"/>
    </source>
</evidence>
<evidence type="ECO:0000256" key="6">
    <source>
        <dbReference type="ARBA" id="ARBA00023139"/>
    </source>
</evidence>
<comment type="domain">
    <text evidence="10">The DHHC domain is required for palmitoyltransferase activity.</text>
</comment>
<keyword evidence="4 10" id="KW-1133">Transmembrane helix</keyword>
<evidence type="ECO:0000256" key="4">
    <source>
        <dbReference type="ARBA" id="ARBA00022989"/>
    </source>
</evidence>
<dbReference type="Pfam" id="PF01529">
    <property type="entry name" value="DHHC"/>
    <property type="match status" value="1"/>
</dbReference>
<dbReference type="GO" id="GO:0019706">
    <property type="term" value="F:protein-cysteine S-palmitoyltransferase activity"/>
    <property type="evidence" value="ECO:0007669"/>
    <property type="project" value="UniProtKB-EC"/>
</dbReference>
<dbReference type="InterPro" id="IPR001594">
    <property type="entry name" value="Palmitoyltrfase_DHHC"/>
</dbReference>
<reference evidence="13" key="1">
    <citation type="journal article" date="2014" name="Genome Announc.">
        <title>Draft genome sequence of Rhodosporidium toruloides CECT1137, an oleaginous yeast of biotechnological interest.</title>
        <authorList>
            <person name="Morin N."/>
            <person name="Calcas X."/>
            <person name="Devillers H."/>
            <person name="Durrens P."/>
            <person name="Sherman D.J."/>
            <person name="Nicaud J.-M."/>
            <person name="Neuveglise C."/>
        </authorList>
    </citation>
    <scope>NUCLEOTIDE SEQUENCE</scope>
    <source>
        <strain evidence="13">CECT1137</strain>
    </source>
</reference>
<evidence type="ECO:0000256" key="3">
    <source>
        <dbReference type="ARBA" id="ARBA00022692"/>
    </source>
</evidence>
<evidence type="ECO:0000259" key="12">
    <source>
        <dbReference type="Pfam" id="PF01529"/>
    </source>
</evidence>
<evidence type="ECO:0000256" key="9">
    <source>
        <dbReference type="ARBA" id="ARBA00048048"/>
    </source>
</evidence>
<evidence type="ECO:0000256" key="8">
    <source>
        <dbReference type="ARBA" id="ARBA00023315"/>
    </source>
</evidence>
<evidence type="ECO:0000256" key="7">
    <source>
        <dbReference type="ARBA" id="ARBA00023288"/>
    </source>
</evidence>
<keyword evidence="7" id="KW-0449">Lipoprotein</keyword>
<name>A0A061AM97_RHOTO</name>
<feature type="transmembrane region" description="Helical" evidence="10">
    <location>
        <begin position="187"/>
        <end position="213"/>
    </location>
</feature>
<keyword evidence="3 10" id="KW-0812">Transmembrane</keyword>
<dbReference type="PANTHER" id="PTHR12246">
    <property type="entry name" value="PALMITOYLTRANSFERASE ZDHHC16"/>
    <property type="match status" value="1"/>
</dbReference>
<sequence length="315" mass="36079">MFSFNYFMAITTTAGSPLDPPRTFPPAQPLPLIGPLLLQLATSHSLPRVREAEHGRRRIVREIQAAQTKGRERQRVEPPPTETDGRSGRYARSCKKCPSTPSGGRPPKPERTHHCSVCQTCILKFDHHCPWIKGCVGLHNERYFVLFLCYFSVACLTAAALGFGIAKRCFQMSFTMNAEWNHRSPRLLVLLMEVLACVMGLAVSFMCASQLLLVARNQTNVEANDNDWYRKVAISRGRTFRNPYDLGWRQNFREFFNVGPANEGRYPWVTLFLPVAIPPASDGWTWRKRKNWREYAMEFEDELTDEEEASEGEEF</sequence>
<feature type="region of interest" description="Disordered" evidence="11">
    <location>
        <begin position="64"/>
        <end position="111"/>
    </location>
</feature>
<dbReference type="OrthoDB" id="9909019at2759"/>
<evidence type="ECO:0000313" key="13">
    <source>
        <dbReference type="EMBL" id="CDR38275.1"/>
    </source>
</evidence>
<comment type="subcellular location">
    <subcellularLocation>
        <location evidence="1">Membrane</location>
        <topology evidence="1">Multi-pass membrane protein</topology>
    </subcellularLocation>
</comment>
<feature type="domain" description="Palmitoyltransferase DHHC" evidence="12">
    <location>
        <begin position="107"/>
        <end position="223"/>
    </location>
</feature>
<dbReference type="EC" id="2.3.1.225" evidence="10"/>